<keyword evidence="2 5" id="KW-0812">Transmembrane</keyword>
<dbReference type="InterPro" id="IPR032808">
    <property type="entry name" value="DoxX"/>
</dbReference>
<dbReference type="Proteomes" id="UP001597128">
    <property type="component" value="Unassembled WGS sequence"/>
</dbReference>
<protein>
    <submittedName>
        <fullName evidence="6">DoxX family protein</fullName>
    </submittedName>
</protein>
<keyword evidence="7" id="KW-1185">Reference proteome</keyword>
<feature type="transmembrane region" description="Helical" evidence="5">
    <location>
        <begin position="97"/>
        <end position="114"/>
    </location>
</feature>
<organism evidence="6 7">
    <name type="scientific">Methylophilus luteus</name>
    <dbReference type="NCBI Taxonomy" id="640108"/>
    <lineage>
        <taxon>Bacteria</taxon>
        <taxon>Pseudomonadati</taxon>
        <taxon>Pseudomonadota</taxon>
        <taxon>Betaproteobacteria</taxon>
        <taxon>Nitrosomonadales</taxon>
        <taxon>Methylophilaceae</taxon>
        <taxon>Methylophilus</taxon>
    </lineage>
</organism>
<keyword evidence="4 5" id="KW-0472">Membrane</keyword>
<feature type="transmembrane region" description="Helical" evidence="5">
    <location>
        <begin position="7"/>
        <end position="27"/>
    </location>
</feature>
<feature type="transmembrane region" description="Helical" evidence="5">
    <location>
        <begin position="47"/>
        <end position="67"/>
    </location>
</feature>
<dbReference type="EMBL" id="JBHTKB010000001">
    <property type="protein sequence ID" value="MFD0913718.1"/>
    <property type="molecule type" value="Genomic_DNA"/>
</dbReference>
<evidence type="ECO:0000313" key="6">
    <source>
        <dbReference type="EMBL" id="MFD0913718.1"/>
    </source>
</evidence>
<comment type="subcellular location">
    <subcellularLocation>
        <location evidence="1">Membrane</location>
        <topology evidence="1">Multi-pass membrane protein</topology>
    </subcellularLocation>
</comment>
<evidence type="ECO:0000256" key="2">
    <source>
        <dbReference type="ARBA" id="ARBA00022692"/>
    </source>
</evidence>
<name>A0ABW3F796_9PROT</name>
<evidence type="ECO:0000256" key="5">
    <source>
        <dbReference type="SAM" id="Phobius"/>
    </source>
</evidence>
<feature type="transmembrane region" description="Helical" evidence="5">
    <location>
        <begin position="74"/>
        <end position="91"/>
    </location>
</feature>
<comment type="caution">
    <text evidence="6">The sequence shown here is derived from an EMBL/GenBank/DDBJ whole genome shotgun (WGS) entry which is preliminary data.</text>
</comment>
<evidence type="ECO:0000256" key="3">
    <source>
        <dbReference type="ARBA" id="ARBA00022989"/>
    </source>
</evidence>
<dbReference type="RefSeq" id="WP_379057091.1">
    <property type="nucleotide sequence ID" value="NZ_JBHTKB010000001.1"/>
</dbReference>
<proteinExistence type="predicted"/>
<sequence length="126" mass="13549">MCPLQTAAARILLGLVFFGIVILKLIAITSVPEGYLQYQAMLGQLGLPGVFAPLLILIQLVFGLSLLLGFKTRISARVLAVLAAFMAIVLSQASLDAFFAYLGIAGGMWLLSIYPQTGYSLDNRNK</sequence>
<dbReference type="Pfam" id="PF07681">
    <property type="entry name" value="DoxX"/>
    <property type="match status" value="1"/>
</dbReference>
<reference evidence="7" key="1">
    <citation type="journal article" date="2019" name="Int. J. Syst. Evol. Microbiol.">
        <title>The Global Catalogue of Microorganisms (GCM) 10K type strain sequencing project: providing services to taxonomists for standard genome sequencing and annotation.</title>
        <authorList>
            <consortium name="The Broad Institute Genomics Platform"/>
            <consortium name="The Broad Institute Genome Sequencing Center for Infectious Disease"/>
            <person name="Wu L."/>
            <person name="Ma J."/>
        </authorList>
    </citation>
    <scope>NUCLEOTIDE SEQUENCE [LARGE SCALE GENOMIC DNA]</scope>
    <source>
        <strain evidence="7">CCUG 58412</strain>
    </source>
</reference>
<evidence type="ECO:0000256" key="1">
    <source>
        <dbReference type="ARBA" id="ARBA00004141"/>
    </source>
</evidence>
<evidence type="ECO:0000313" key="7">
    <source>
        <dbReference type="Proteomes" id="UP001597128"/>
    </source>
</evidence>
<accession>A0ABW3F796</accession>
<keyword evidence="3 5" id="KW-1133">Transmembrane helix</keyword>
<evidence type="ECO:0000256" key="4">
    <source>
        <dbReference type="ARBA" id="ARBA00023136"/>
    </source>
</evidence>
<gene>
    <name evidence="6" type="ORF">ACFQ1Z_09200</name>
</gene>